<reference evidence="1 2" key="1">
    <citation type="submission" date="2023-02" db="EMBL/GenBank/DDBJ databases">
        <title>LHISI_Scaffold_Assembly.</title>
        <authorList>
            <person name="Stuart O.P."/>
            <person name="Cleave R."/>
            <person name="Magrath M.J.L."/>
            <person name="Mikheyev A.S."/>
        </authorList>
    </citation>
    <scope>NUCLEOTIDE SEQUENCE [LARGE SCALE GENOMIC DNA]</scope>
    <source>
        <strain evidence="1">Daus_M_001</strain>
        <tissue evidence="1">Leg muscle</tissue>
    </source>
</reference>
<protein>
    <submittedName>
        <fullName evidence="1">Uncharacterized protein</fullName>
    </submittedName>
</protein>
<dbReference type="EMBL" id="JARBHB010000013">
    <property type="protein sequence ID" value="KAJ8869973.1"/>
    <property type="molecule type" value="Genomic_DNA"/>
</dbReference>
<evidence type="ECO:0000313" key="1">
    <source>
        <dbReference type="EMBL" id="KAJ8869973.1"/>
    </source>
</evidence>
<accession>A0ABQ9GCI7</accession>
<comment type="caution">
    <text evidence="1">The sequence shown here is derived from an EMBL/GenBank/DDBJ whole genome shotgun (WGS) entry which is preliminary data.</text>
</comment>
<dbReference type="Proteomes" id="UP001159363">
    <property type="component" value="Chromosome 12"/>
</dbReference>
<keyword evidence="2" id="KW-1185">Reference proteome</keyword>
<name>A0ABQ9GCI7_9NEOP</name>
<proteinExistence type="predicted"/>
<gene>
    <name evidence="1" type="ORF">PR048_028984</name>
</gene>
<organism evidence="1 2">
    <name type="scientific">Dryococelus australis</name>
    <dbReference type="NCBI Taxonomy" id="614101"/>
    <lineage>
        <taxon>Eukaryota</taxon>
        <taxon>Metazoa</taxon>
        <taxon>Ecdysozoa</taxon>
        <taxon>Arthropoda</taxon>
        <taxon>Hexapoda</taxon>
        <taxon>Insecta</taxon>
        <taxon>Pterygota</taxon>
        <taxon>Neoptera</taxon>
        <taxon>Polyneoptera</taxon>
        <taxon>Phasmatodea</taxon>
        <taxon>Verophasmatodea</taxon>
        <taxon>Anareolatae</taxon>
        <taxon>Phasmatidae</taxon>
        <taxon>Eurycanthinae</taxon>
        <taxon>Dryococelus</taxon>
    </lineage>
</organism>
<sequence length="170" mass="20301">MRHGEFLIVCTDWKNCIDTALMLEIWTDMLERFQKVSESCQSVQMSIKKVNRLYDSLVQYMETLREIFDDYEKKVSERCKYGYETSIKRLKKRKLHLDQDRGEWERRLILQGENDFEWKLFFCVVASTFSVFAILSSSSPSKISERAALKRCIKMIWNHLLPTSVFIFQT</sequence>
<evidence type="ECO:0000313" key="2">
    <source>
        <dbReference type="Proteomes" id="UP001159363"/>
    </source>
</evidence>